<keyword evidence="2" id="KW-0812">Transmembrane</keyword>
<dbReference type="PROSITE" id="PS51257">
    <property type="entry name" value="PROKAR_LIPOPROTEIN"/>
    <property type="match status" value="1"/>
</dbReference>
<keyword evidence="2" id="KW-0472">Membrane</keyword>
<evidence type="ECO:0000313" key="4">
    <source>
        <dbReference type="EMBL" id="MCM1992295.1"/>
    </source>
</evidence>
<evidence type="ECO:0000256" key="1">
    <source>
        <dbReference type="SAM" id="MobiDB-lite"/>
    </source>
</evidence>
<proteinExistence type="predicted"/>
<name>A0A9J6P6D4_9CLOT</name>
<keyword evidence="2" id="KW-1133">Transmembrane helix</keyword>
<dbReference type="Pfam" id="PF14257">
    <property type="entry name" value="DUF4349"/>
    <property type="match status" value="1"/>
</dbReference>
<dbReference type="AlphaFoldDB" id="A0A9J6P6D4"/>
<reference evidence="4" key="1">
    <citation type="journal article" date="2021" name="mSystems">
        <title>Bacteria and Archaea Synergistically Convert Glycine Betaine to Biogenic Methane in the Formosa Cold Seep of the South China Sea.</title>
        <authorList>
            <person name="Li L."/>
            <person name="Zhang W."/>
            <person name="Zhang S."/>
            <person name="Song L."/>
            <person name="Sun Q."/>
            <person name="Zhang H."/>
            <person name="Xiang H."/>
            <person name="Dong X."/>
        </authorList>
    </citation>
    <scope>NUCLEOTIDE SEQUENCE</scope>
    <source>
        <strain evidence="4">ZWT</strain>
    </source>
</reference>
<feature type="domain" description="DUF4349" evidence="3">
    <location>
        <begin position="79"/>
        <end position="295"/>
    </location>
</feature>
<dbReference type="Proteomes" id="UP001056429">
    <property type="component" value="Unassembled WGS sequence"/>
</dbReference>
<evidence type="ECO:0000259" key="3">
    <source>
        <dbReference type="Pfam" id="PF14257"/>
    </source>
</evidence>
<evidence type="ECO:0000256" key="2">
    <source>
        <dbReference type="SAM" id="Phobius"/>
    </source>
</evidence>
<dbReference type="EMBL" id="JAGSOJ010000005">
    <property type="protein sequence ID" value="MCM1992295.1"/>
    <property type="molecule type" value="Genomic_DNA"/>
</dbReference>
<keyword evidence="5" id="KW-1185">Reference proteome</keyword>
<organism evidence="4 5">
    <name type="scientific">Oceanirhabdus seepicola</name>
    <dbReference type="NCBI Taxonomy" id="2828781"/>
    <lineage>
        <taxon>Bacteria</taxon>
        <taxon>Bacillati</taxon>
        <taxon>Bacillota</taxon>
        <taxon>Clostridia</taxon>
        <taxon>Eubacteriales</taxon>
        <taxon>Clostridiaceae</taxon>
        <taxon>Oceanirhabdus</taxon>
    </lineage>
</organism>
<feature type="compositionally biased region" description="Low complexity" evidence="1">
    <location>
        <begin position="28"/>
        <end position="37"/>
    </location>
</feature>
<feature type="compositionally biased region" description="Basic and acidic residues" evidence="1">
    <location>
        <begin position="51"/>
        <end position="74"/>
    </location>
</feature>
<evidence type="ECO:0000313" key="5">
    <source>
        <dbReference type="Proteomes" id="UP001056429"/>
    </source>
</evidence>
<accession>A0A9J6P6D4</accession>
<protein>
    <submittedName>
        <fullName evidence="4">DUF4349 domain-containing protein</fullName>
    </submittedName>
</protein>
<reference evidence="4" key="2">
    <citation type="submission" date="2021-04" db="EMBL/GenBank/DDBJ databases">
        <authorList>
            <person name="Dong X."/>
        </authorList>
    </citation>
    <scope>NUCLEOTIDE SEQUENCE</scope>
    <source>
        <strain evidence="4">ZWT</strain>
    </source>
</reference>
<comment type="caution">
    <text evidence="4">The sequence shown here is derived from an EMBL/GenBank/DDBJ whole genome shotgun (WGS) entry which is preliminary data.</text>
</comment>
<dbReference type="RefSeq" id="WP_250861453.1">
    <property type="nucleotide sequence ID" value="NZ_JAGSOJ010000005.1"/>
</dbReference>
<sequence>MKKWGKYLIIFLVIAISSVGIVACGSKSNESKLNSNSIRDDSTKYDSANMESDKGDKTESKSMENSKKTGDQEQTWNDRKIILREYITIETLNFDEDKDAILSRANKYGGYIEESQVSGRGVRDKYSRRNARYVFRIPRKNYELFKNEVEQFAHIINQNATSEDVTVDFYDTEARVKTLKIQEERLLDILKKSGDLKDIIIIEKELQQVRYEIERNTTNLRRLSNLVDYTTITIELEEVFEITDIVDNPQKLGEKIVKAFNKSVDGVGEFFKWLILFVVAFIPYLIIIIPLAIIVYFTYRRLTKKNSKDIVENSNKKSKEDSEK</sequence>
<feature type="transmembrane region" description="Helical" evidence="2">
    <location>
        <begin position="273"/>
        <end position="299"/>
    </location>
</feature>
<dbReference type="InterPro" id="IPR025645">
    <property type="entry name" value="DUF4349"/>
</dbReference>
<feature type="region of interest" description="Disordered" evidence="1">
    <location>
        <begin position="28"/>
        <end position="74"/>
    </location>
</feature>
<gene>
    <name evidence="4" type="ORF">KDK92_21435</name>
</gene>